<dbReference type="GO" id="GO:0042593">
    <property type="term" value="P:glucose homeostasis"/>
    <property type="evidence" value="ECO:0007669"/>
    <property type="project" value="TreeGrafter"/>
</dbReference>
<dbReference type="InterPro" id="IPR040190">
    <property type="entry name" value="MURQ/GCKR"/>
</dbReference>
<dbReference type="NCBIfam" id="NF003915">
    <property type="entry name" value="PRK05441.1"/>
    <property type="match status" value="1"/>
</dbReference>
<comment type="function">
    <text evidence="3">Specifically catalyzes the cleavage of the D-lactyl ether substituent of MurNAc 6-phosphate, producing GlcNAc 6-phosphate and D-lactate.</text>
</comment>
<dbReference type="GO" id="GO:0009750">
    <property type="term" value="P:response to fructose"/>
    <property type="evidence" value="ECO:0007669"/>
    <property type="project" value="TreeGrafter"/>
</dbReference>
<sequence>MNDPEINLLRSLETEQQNPRTMTIDKASTLEMVKLLNEENRRITDDIDEQAENIANAVDIITFHMKRGGRLIYIGAGTSGRLGVLDASECPPTFSVAPDRFIGLIAGGDAAIRDAVEDAEDDPYAAQAQLRDIALCGNDVVCGIAASGRTPYVIGALQYAASIGCKTICVSNNKNCQLAEYSDVAIEAVVGPEALSGSTRLKAGTAQKIILNILSTATMIQQGKTYGNLMVDLSASNRKLHDRSILILGKIFPEKTREEFEAALEKANGSVKLAAAMMRTGKSAEETKVLLSQCDDSLRKLFELVLSGDRNDA</sequence>
<dbReference type="GO" id="GO:0070095">
    <property type="term" value="F:fructose-6-phosphate binding"/>
    <property type="evidence" value="ECO:0007669"/>
    <property type="project" value="TreeGrafter"/>
</dbReference>
<evidence type="ECO:0000313" key="5">
    <source>
        <dbReference type="EMBL" id="MBE6834062.1"/>
    </source>
</evidence>
<dbReference type="AlphaFoldDB" id="A0A928Q5Q0"/>
<comment type="similarity">
    <text evidence="3">Belongs to the GCKR-like family. MurNAc-6-P etherase subfamily.</text>
</comment>
<comment type="pathway">
    <text evidence="3">Amino-sugar metabolism; N-acetylmuramate degradation.</text>
</comment>
<dbReference type="GO" id="GO:0005829">
    <property type="term" value="C:cytosol"/>
    <property type="evidence" value="ECO:0007669"/>
    <property type="project" value="TreeGrafter"/>
</dbReference>
<dbReference type="NCBIfam" id="NF009222">
    <property type="entry name" value="PRK12570.1"/>
    <property type="match status" value="1"/>
</dbReference>
<dbReference type="CDD" id="cd05007">
    <property type="entry name" value="SIS_Etherase"/>
    <property type="match status" value="1"/>
</dbReference>
<dbReference type="FunFam" id="3.40.50.10490:FF:000014">
    <property type="entry name" value="N-acetylmuramic acid 6-phosphate etherase"/>
    <property type="match status" value="1"/>
</dbReference>
<accession>A0A928Q5Q0</accession>
<dbReference type="SUPFAM" id="SSF53697">
    <property type="entry name" value="SIS domain"/>
    <property type="match status" value="1"/>
</dbReference>
<reference evidence="5" key="1">
    <citation type="submission" date="2019-04" db="EMBL/GenBank/DDBJ databases">
        <title>Evolution of Biomass-Degrading Anaerobic Consortia Revealed by Metagenomics.</title>
        <authorList>
            <person name="Peng X."/>
        </authorList>
    </citation>
    <scope>NUCLEOTIDE SEQUENCE</scope>
    <source>
        <strain evidence="5">SIG551</strain>
    </source>
</reference>
<dbReference type="InterPro" id="IPR005486">
    <property type="entry name" value="Glucokinase_regulatory_CS"/>
</dbReference>
<dbReference type="PANTHER" id="PTHR10088">
    <property type="entry name" value="GLUCOKINASE REGULATORY PROTEIN"/>
    <property type="match status" value="1"/>
</dbReference>
<comment type="catalytic activity">
    <reaction evidence="3">
        <text>N-acetyl-D-muramate 6-phosphate + H2O = N-acetyl-D-glucosamine 6-phosphate + (R)-lactate</text>
        <dbReference type="Rhea" id="RHEA:26410"/>
        <dbReference type="ChEBI" id="CHEBI:15377"/>
        <dbReference type="ChEBI" id="CHEBI:16004"/>
        <dbReference type="ChEBI" id="CHEBI:57513"/>
        <dbReference type="ChEBI" id="CHEBI:58722"/>
        <dbReference type="EC" id="4.2.1.126"/>
    </reaction>
</comment>
<dbReference type="NCBIfam" id="TIGR00274">
    <property type="entry name" value="N-acetylmuramic acid 6-phosphate etherase"/>
    <property type="match status" value="1"/>
</dbReference>
<dbReference type="GO" id="GO:0030246">
    <property type="term" value="F:carbohydrate binding"/>
    <property type="evidence" value="ECO:0007669"/>
    <property type="project" value="TreeGrafter"/>
</dbReference>
<keyword evidence="2 3" id="KW-0119">Carbohydrate metabolism</keyword>
<evidence type="ECO:0000256" key="1">
    <source>
        <dbReference type="ARBA" id="ARBA00023239"/>
    </source>
</evidence>
<dbReference type="EC" id="4.2.1.126" evidence="3"/>
<dbReference type="Gene3D" id="1.10.8.1080">
    <property type="match status" value="1"/>
</dbReference>
<proteinExistence type="inferred from homology"/>
<dbReference type="GO" id="GO:0046348">
    <property type="term" value="P:amino sugar catabolic process"/>
    <property type="evidence" value="ECO:0007669"/>
    <property type="project" value="InterPro"/>
</dbReference>
<feature type="domain" description="SIS" evidence="4">
    <location>
        <begin position="61"/>
        <end position="224"/>
    </location>
</feature>
<dbReference type="Pfam" id="PF22645">
    <property type="entry name" value="GKRP_SIS_N"/>
    <property type="match status" value="1"/>
</dbReference>
<dbReference type="InterPro" id="IPR005488">
    <property type="entry name" value="Etherase_MurQ"/>
</dbReference>
<comment type="subunit">
    <text evidence="3">Homodimer.</text>
</comment>
<evidence type="ECO:0000313" key="6">
    <source>
        <dbReference type="Proteomes" id="UP000754750"/>
    </source>
</evidence>
<dbReference type="GO" id="GO:0019899">
    <property type="term" value="F:enzyme binding"/>
    <property type="evidence" value="ECO:0007669"/>
    <property type="project" value="TreeGrafter"/>
</dbReference>
<dbReference type="EMBL" id="SVNY01000005">
    <property type="protein sequence ID" value="MBE6834062.1"/>
    <property type="molecule type" value="Genomic_DNA"/>
</dbReference>
<keyword evidence="1 3" id="KW-0456">Lyase</keyword>
<organism evidence="5 6">
    <name type="scientific">Faecalispora sporosphaeroides</name>
    <dbReference type="NCBI Taxonomy" id="1549"/>
    <lineage>
        <taxon>Bacteria</taxon>
        <taxon>Bacillati</taxon>
        <taxon>Bacillota</taxon>
        <taxon>Clostridia</taxon>
        <taxon>Eubacteriales</taxon>
        <taxon>Oscillospiraceae</taxon>
        <taxon>Faecalispora</taxon>
    </lineage>
</organism>
<name>A0A928Q5Q0_9FIRM</name>
<dbReference type="PANTHER" id="PTHR10088:SF4">
    <property type="entry name" value="GLUCOKINASE REGULATORY PROTEIN"/>
    <property type="match status" value="1"/>
</dbReference>
<evidence type="ECO:0000256" key="2">
    <source>
        <dbReference type="ARBA" id="ARBA00023277"/>
    </source>
</evidence>
<dbReference type="GO" id="GO:0004857">
    <property type="term" value="F:enzyme inhibitor activity"/>
    <property type="evidence" value="ECO:0007669"/>
    <property type="project" value="TreeGrafter"/>
</dbReference>
<feature type="active site" description="Proton donor" evidence="3">
    <location>
        <position position="89"/>
    </location>
</feature>
<dbReference type="Gene3D" id="3.40.50.10490">
    <property type="entry name" value="Glucose-6-phosphate isomerase like protein, domain 1"/>
    <property type="match status" value="1"/>
</dbReference>
<dbReference type="RefSeq" id="WP_326840667.1">
    <property type="nucleotide sequence ID" value="NZ_SVNY01000005.1"/>
</dbReference>
<protein>
    <recommendedName>
        <fullName evidence="3">N-acetylmuramic acid 6-phosphate etherase</fullName>
        <shortName evidence="3">MurNAc-6-P etherase</shortName>
        <ecNumber evidence="3">4.2.1.126</ecNumber>
    </recommendedName>
    <alternativeName>
        <fullName evidence="3">N-acetylmuramic acid 6-phosphate hydrolase</fullName>
    </alternativeName>
    <alternativeName>
        <fullName evidence="3">N-acetylmuramic acid 6-phosphate lyase</fullName>
    </alternativeName>
</protein>
<comment type="miscellaneous">
    <text evidence="3">A lyase-type mechanism (elimination/hydration) is suggested for the cleavage of the lactyl ether bond of MurNAc 6-phosphate, with the formation of an alpha,beta-unsaturated aldehyde intermediate with (E)-stereochemistry, followed by the syn addition of water to give product.</text>
</comment>
<dbReference type="PROSITE" id="PS51464">
    <property type="entry name" value="SIS"/>
    <property type="match status" value="1"/>
</dbReference>
<evidence type="ECO:0000259" key="4">
    <source>
        <dbReference type="PROSITE" id="PS51464"/>
    </source>
</evidence>
<feature type="active site" evidence="3">
    <location>
        <position position="120"/>
    </location>
</feature>
<comment type="caution">
    <text evidence="5">The sequence shown here is derived from an EMBL/GenBank/DDBJ whole genome shotgun (WGS) entry which is preliminary data.</text>
</comment>
<evidence type="ECO:0000256" key="3">
    <source>
        <dbReference type="HAMAP-Rule" id="MF_00068"/>
    </source>
</evidence>
<dbReference type="InterPro" id="IPR001347">
    <property type="entry name" value="SIS_dom"/>
</dbReference>
<dbReference type="Proteomes" id="UP000754750">
    <property type="component" value="Unassembled WGS sequence"/>
</dbReference>
<dbReference type="HAMAP" id="MF_00068">
    <property type="entry name" value="MurQ"/>
    <property type="match status" value="1"/>
</dbReference>
<dbReference type="PROSITE" id="PS01272">
    <property type="entry name" value="GCKR"/>
    <property type="match status" value="1"/>
</dbReference>
<dbReference type="GO" id="GO:0016835">
    <property type="term" value="F:carbon-oxygen lyase activity"/>
    <property type="evidence" value="ECO:0007669"/>
    <property type="project" value="UniProtKB-UniRule"/>
</dbReference>
<dbReference type="InterPro" id="IPR046348">
    <property type="entry name" value="SIS_dom_sf"/>
</dbReference>
<gene>
    <name evidence="3 5" type="primary">murQ</name>
    <name evidence="5" type="ORF">E7512_10900</name>
</gene>